<dbReference type="EMBL" id="CR382137">
    <property type="protein sequence ID" value="CAR65784.1"/>
    <property type="molecule type" value="Genomic_DNA"/>
</dbReference>
<dbReference type="Proteomes" id="UP000000599">
    <property type="component" value="Chromosome E"/>
</dbReference>
<protein>
    <submittedName>
        <fullName evidence="1">DEHA2E07788p</fullName>
    </submittedName>
</protein>
<dbReference type="RefSeq" id="XP_002770440.1">
    <property type="nucleotide sequence ID" value="XM_002770394.1"/>
</dbReference>
<dbReference type="InParanoid" id="B5RTX2"/>
<dbReference type="HOGENOM" id="CLU_3106307_0_0_1"/>
<dbReference type="KEGG" id="dha:DEHA2E07788g"/>
<evidence type="ECO:0000313" key="1">
    <source>
        <dbReference type="EMBL" id="CAR65784.1"/>
    </source>
</evidence>
<dbReference type="VEuPathDB" id="FungiDB:DEHA2E07788g"/>
<evidence type="ECO:0000313" key="2">
    <source>
        <dbReference type="Proteomes" id="UP000000599"/>
    </source>
</evidence>
<dbReference type="GeneID" id="8998698"/>
<accession>B5RTX2</accession>
<organism evidence="1 2">
    <name type="scientific">Debaryomyces hansenii (strain ATCC 36239 / CBS 767 / BCRC 21394 / JCM 1990 / NBRC 0083 / IGC 2968)</name>
    <name type="common">Yeast</name>
    <name type="synonym">Torulaspora hansenii</name>
    <dbReference type="NCBI Taxonomy" id="284592"/>
    <lineage>
        <taxon>Eukaryota</taxon>
        <taxon>Fungi</taxon>
        <taxon>Dikarya</taxon>
        <taxon>Ascomycota</taxon>
        <taxon>Saccharomycotina</taxon>
        <taxon>Pichiomycetes</taxon>
        <taxon>Debaryomycetaceae</taxon>
        <taxon>Debaryomyces</taxon>
    </lineage>
</organism>
<gene>
    <name evidence="1" type="ordered locus">DEHA2E07788g</name>
</gene>
<sequence>MSTVPDYSALVYISEAMVKAEIKRMTSDRFKNSFLATLDTAFNESTNCNPC</sequence>
<name>B5RTX2_DEBHA</name>
<reference evidence="1 2" key="1">
    <citation type="journal article" date="2004" name="Nature">
        <title>Genome evolution in yeasts.</title>
        <authorList>
            <consortium name="Genolevures"/>
            <person name="Dujon B."/>
            <person name="Sherman D."/>
            <person name="Fischer G."/>
            <person name="Durrens P."/>
            <person name="Casaregola S."/>
            <person name="Lafontaine I."/>
            <person name="de Montigny J."/>
            <person name="Marck C."/>
            <person name="Neuveglise C."/>
            <person name="Talla E."/>
            <person name="Goffard N."/>
            <person name="Frangeul L."/>
            <person name="Aigle M."/>
            <person name="Anthouard V."/>
            <person name="Babour A."/>
            <person name="Barbe V."/>
            <person name="Barnay S."/>
            <person name="Blanchin S."/>
            <person name="Beckerich J.M."/>
            <person name="Beyne E."/>
            <person name="Bleykasten C."/>
            <person name="Boisrame A."/>
            <person name="Boyer J."/>
            <person name="Cattolico L."/>
            <person name="Confanioleri F."/>
            <person name="de Daruvar A."/>
            <person name="Despons L."/>
            <person name="Fabre E."/>
            <person name="Fairhead C."/>
            <person name="Ferry-Dumazet H."/>
            <person name="Groppi A."/>
            <person name="Hantraye F."/>
            <person name="Hennequin C."/>
            <person name="Jauniaux N."/>
            <person name="Joyet P."/>
            <person name="Kachouri R."/>
            <person name="Kerrest A."/>
            <person name="Koszul R."/>
            <person name="Lemaire M."/>
            <person name="Lesur I."/>
            <person name="Ma L."/>
            <person name="Muller H."/>
            <person name="Nicaud J.M."/>
            <person name="Nikolski M."/>
            <person name="Oztas S."/>
            <person name="Ozier-Kalogeropoulos O."/>
            <person name="Pellenz S."/>
            <person name="Potier S."/>
            <person name="Richard G.F."/>
            <person name="Straub M.L."/>
            <person name="Suleau A."/>
            <person name="Swennene D."/>
            <person name="Tekaia F."/>
            <person name="Wesolowski-Louvel M."/>
            <person name="Westhof E."/>
            <person name="Wirth B."/>
            <person name="Zeniou-Meyer M."/>
            <person name="Zivanovic I."/>
            <person name="Bolotin-Fukuhara M."/>
            <person name="Thierry A."/>
            <person name="Bouchier C."/>
            <person name="Caudron B."/>
            <person name="Scarpelli C."/>
            <person name="Gaillardin C."/>
            <person name="Weissenbach J."/>
            <person name="Wincker P."/>
            <person name="Souciet J.L."/>
        </authorList>
    </citation>
    <scope>NUCLEOTIDE SEQUENCE [LARGE SCALE GENOMIC DNA]</scope>
    <source>
        <strain evidence="2">ATCC 36239 / CBS 767 / BCRC 21394 / JCM 1990 / NBRC 0083 / IGC 2968</strain>
    </source>
</reference>
<dbReference type="AlphaFoldDB" id="B5RTX2"/>
<keyword evidence="2" id="KW-1185">Reference proteome</keyword>
<proteinExistence type="predicted"/>